<keyword evidence="2" id="KW-1185">Reference proteome</keyword>
<comment type="caution">
    <text evidence="1">The sequence shown here is derived from an EMBL/GenBank/DDBJ whole genome shotgun (WGS) entry which is preliminary data.</text>
</comment>
<sequence>MDESKSGPPLEERRNTAKLREYLSTPNCQVAWHSHPEEPIRQVTPENRYYGEDEREWKRKARNDNKGKCCSLL</sequence>
<name>A0AA39HPL6_9BILA</name>
<organism evidence="1 2">
    <name type="scientific">Steinernema hermaphroditum</name>
    <dbReference type="NCBI Taxonomy" id="289476"/>
    <lineage>
        <taxon>Eukaryota</taxon>
        <taxon>Metazoa</taxon>
        <taxon>Ecdysozoa</taxon>
        <taxon>Nematoda</taxon>
        <taxon>Chromadorea</taxon>
        <taxon>Rhabditida</taxon>
        <taxon>Tylenchina</taxon>
        <taxon>Panagrolaimomorpha</taxon>
        <taxon>Strongyloidoidea</taxon>
        <taxon>Steinernematidae</taxon>
        <taxon>Steinernema</taxon>
    </lineage>
</organism>
<dbReference type="AlphaFoldDB" id="A0AA39HPL6"/>
<dbReference type="Proteomes" id="UP001175271">
    <property type="component" value="Unassembled WGS sequence"/>
</dbReference>
<protein>
    <submittedName>
        <fullName evidence="1">Uncharacterized protein</fullName>
    </submittedName>
</protein>
<dbReference type="EMBL" id="JAUCMV010000003">
    <property type="protein sequence ID" value="KAK0409735.1"/>
    <property type="molecule type" value="Genomic_DNA"/>
</dbReference>
<gene>
    <name evidence="1" type="ORF">QR680_004724</name>
</gene>
<accession>A0AA39HPL6</accession>
<reference evidence="1" key="1">
    <citation type="submission" date="2023-06" db="EMBL/GenBank/DDBJ databases">
        <title>Genomic analysis of the entomopathogenic nematode Steinernema hermaphroditum.</title>
        <authorList>
            <person name="Schwarz E.M."/>
            <person name="Heppert J.K."/>
            <person name="Baniya A."/>
            <person name="Schwartz H.T."/>
            <person name="Tan C.-H."/>
            <person name="Antoshechkin I."/>
            <person name="Sternberg P.W."/>
            <person name="Goodrich-Blair H."/>
            <person name="Dillman A.R."/>
        </authorList>
    </citation>
    <scope>NUCLEOTIDE SEQUENCE</scope>
    <source>
        <strain evidence="1">PS9179</strain>
        <tissue evidence="1">Whole animal</tissue>
    </source>
</reference>
<evidence type="ECO:0000313" key="1">
    <source>
        <dbReference type="EMBL" id="KAK0409735.1"/>
    </source>
</evidence>
<proteinExistence type="predicted"/>
<evidence type="ECO:0000313" key="2">
    <source>
        <dbReference type="Proteomes" id="UP001175271"/>
    </source>
</evidence>